<evidence type="ECO:0000313" key="3">
    <source>
        <dbReference type="Proteomes" id="UP000612282"/>
    </source>
</evidence>
<protein>
    <recommendedName>
        <fullName evidence="4">STAS domain-containing protein</fullName>
    </recommendedName>
</protein>
<evidence type="ECO:0000256" key="1">
    <source>
        <dbReference type="SAM" id="MobiDB-lite"/>
    </source>
</evidence>
<accession>A0ABQ3XI01</accession>
<name>A0ABQ3XI01_9ACTN</name>
<dbReference type="EMBL" id="BOMG01000082">
    <property type="protein sequence ID" value="GID58142.1"/>
    <property type="molecule type" value="Genomic_DNA"/>
</dbReference>
<sequence>MVTNAFEHARPDSAGTTEEMRSELDRYTLGRTHPLIVDLIAVTHLASAAVTALYRTPAGTALTLYAPAGSIAHHVLSLVGLPHVTDDPHHGSNTGTASGV</sequence>
<comment type="caution">
    <text evidence="2">The sequence shown here is derived from an EMBL/GenBank/DDBJ whole genome shotgun (WGS) entry which is preliminary data.</text>
</comment>
<evidence type="ECO:0008006" key="4">
    <source>
        <dbReference type="Google" id="ProtNLM"/>
    </source>
</evidence>
<evidence type="ECO:0000313" key="2">
    <source>
        <dbReference type="EMBL" id="GID58142.1"/>
    </source>
</evidence>
<keyword evidence="3" id="KW-1185">Reference proteome</keyword>
<dbReference type="RefSeq" id="WP_203801763.1">
    <property type="nucleotide sequence ID" value="NZ_BAAAQE010000006.1"/>
</dbReference>
<gene>
    <name evidence="2" type="ORF">Aco03nite_065460</name>
</gene>
<organism evidence="2 3">
    <name type="scientific">Actinoplanes couchii</name>
    <dbReference type="NCBI Taxonomy" id="403638"/>
    <lineage>
        <taxon>Bacteria</taxon>
        <taxon>Bacillati</taxon>
        <taxon>Actinomycetota</taxon>
        <taxon>Actinomycetes</taxon>
        <taxon>Micromonosporales</taxon>
        <taxon>Micromonosporaceae</taxon>
        <taxon>Actinoplanes</taxon>
    </lineage>
</organism>
<reference evidence="2 3" key="1">
    <citation type="submission" date="2021-01" db="EMBL/GenBank/DDBJ databases">
        <title>Whole genome shotgun sequence of Actinoplanes couchii NBRC 106145.</title>
        <authorList>
            <person name="Komaki H."/>
            <person name="Tamura T."/>
        </authorList>
    </citation>
    <scope>NUCLEOTIDE SEQUENCE [LARGE SCALE GENOMIC DNA]</scope>
    <source>
        <strain evidence="2 3">NBRC 106145</strain>
    </source>
</reference>
<proteinExistence type="predicted"/>
<feature type="region of interest" description="Disordered" evidence="1">
    <location>
        <begin position="1"/>
        <end position="21"/>
    </location>
</feature>
<dbReference type="Proteomes" id="UP000612282">
    <property type="component" value="Unassembled WGS sequence"/>
</dbReference>